<organism evidence="2 3">
    <name type="scientific">Vibrio spartinae</name>
    <dbReference type="NCBI Taxonomy" id="1918945"/>
    <lineage>
        <taxon>Bacteria</taxon>
        <taxon>Pseudomonadati</taxon>
        <taxon>Pseudomonadota</taxon>
        <taxon>Gammaproteobacteria</taxon>
        <taxon>Vibrionales</taxon>
        <taxon>Vibrionaceae</taxon>
        <taxon>Vibrio</taxon>
    </lineage>
</organism>
<proteinExistence type="predicted"/>
<evidence type="ECO:0000313" key="3">
    <source>
        <dbReference type="Proteomes" id="UP000515264"/>
    </source>
</evidence>
<sequence length="63" mass="6970">MLRTLLLIITCVVLSAELRAAQATPYTRLLPPTSRTALIVEQLDTSLREIDTGSQSFYPPRAP</sequence>
<gene>
    <name evidence="2" type="ORF">Vspart_00603</name>
</gene>
<protein>
    <submittedName>
        <fullName evidence="2">Uncharacterized protein</fullName>
    </submittedName>
</protein>
<keyword evidence="1" id="KW-0732">Signal</keyword>
<dbReference type="Proteomes" id="UP000515264">
    <property type="component" value="Chromosome 1"/>
</dbReference>
<feature type="signal peptide" evidence="1">
    <location>
        <begin position="1"/>
        <end position="20"/>
    </location>
</feature>
<name>A0ABX6QW10_9VIBR</name>
<feature type="chain" id="PRO_5045423133" evidence="1">
    <location>
        <begin position="21"/>
        <end position="63"/>
    </location>
</feature>
<accession>A0ABX6QW10</accession>
<dbReference type="EMBL" id="CP046268">
    <property type="protein sequence ID" value="QMV13378.1"/>
    <property type="molecule type" value="Genomic_DNA"/>
</dbReference>
<dbReference type="RefSeq" id="WP_228448971.1">
    <property type="nucleotide sequence ID" value="NZ_CP046268.1"/>
</dbReference>
<keyword evidence="3" id="KW-1185">Reference proteome</keyword>
<reference evidence="2 3" key="1">
    <citation type="journal article" date="2020" name="J. Nat. Prod.">
        <title>Genomics-Metabolomics Profiling Disclosed Marine Vibrio spartinae 3.6 as a Producer of a New Branched Side Chain Prodigiosin.</title>
        <authorList>
            <person name="Vitale G.A."/>
            <person name="Sciarretta M."/>
            <person name="Palma Esposito F."/>
            <person name="January G.G."/>
            <person name="Giaccio M."/>
            <person name="Bunk B."/>
            <person name="Sproer C."/>
            <person name="Bajerski F."/>
            <person name="Power D."/>
            <person name="Festa C."/>
            <person name="Monti M.C."/>
            <person name="D'Auria M.V."/>
            <person name="de Pascale D."/>
        </authorList>
    </citation>
    <scope>NUCLEOTIDE SEQUENCE [LARGE SCALE GENOMIC DNA]</scope>
    <source>
        <strain evidence="2 3">3.6</strain>
    </source>
</reference>
<evidence type="ECO:0000313" key="2">
    <source>
        <dbReference type="EMBL" id="QMV13378.1"/>
    </source>
</evidence>
<evidence type="ECO:0000256" key="1">
    <source>
        <dbReference type="SAM" id="SignalP"/>
    </source>
</evidence>